<proteinExistence type="predicted"/>
<organism evidence="2 3">
    <name type="scientific">Colobus angolensis palliatus</name>
    <name type="common">Peters' Angolan colobus</name>
    <dbReference type="NCBI Taxonomy" id="336983"/>
    <lineage>
        <taxon>Eukaryota</taxon>
        <taxon>Metazoa</taxon>
        <taxon>Chordata</taxon>
        <taxon>Craniata</taxon>
        <taxon>Vertebrata</taxon>
        <taxon>Euteleostomi</taxon>
        <taxon>Mammalia</taxon>
        <taxon>Eutheria</taxon>
        <taxon>Euarchontoglires</taxon>
        <taxon>Primates</taxon>
        <taxon>Haplorrhini</taxon>
        <taxon>Catarrhini</taxon>
        <taxon>Cercopithecidae</taxon>
        <taxon>Colobinae</taxon>
        <taxon>Colobus</taxon>
    </lineage>
</organism>
<name>A0A2K5IV01_COLAP</name>
<dbReference type="AlphaFoldDB" id="A0A2K5IV01"/>
<evidence type="ECO:0000256" key="1">
    <source>
        <dbReference type="SAM" id="MobiDB-lite"/>
    </source>
</evidence>
<sequence length="160" mass="18381">MLGGGMKSKNKSTDFTQLLSRGATIHSKQLFPPSLIHTPTFTGPCIQRSLNKVGPNPERAPKYYPLHTLYGRKERKICSISQTKETRSSQQKKRKERQKDLTRCLTHRSVLTEAKKIQETPTFKHAFFKVVFTYAPAQNVKDKFTNEFLSALLSHLDFLR</sequence>
<keyword evidence="3" id="KW-1185">Reference proteome</keyword>
<feature type="region of interest" description="Disordered" evidence="1">
    <location>
        <begin position="81"/>
        <end position="101"/>
    </location>
</feature>
<protein>
    <submittedName>
        <fullName evidence="2">Uncharacterized protein</fullName>
    </submittedName>
</protein>
<dbReference type="Ensembl" id="ENSCANT00000043289.1">
    <property type="protein sequence ID" value="ENSCANP00000020321.1"/>
    <property type="gene ID" value="ENSCANG00000033579.1"/>
</dbReference>
<reference evidence="2" key="2">
    <citation type="submission" date="2025-09" db="UniProtKB">
        <authorList>
            <consortium name="Ensembl"/>
        </authorList>
    </citation>
    <scope>IDENTIFICATION</scope>
</reference>
<evidence type="ECO:0000313" key="3">
    <source>
        <dbReference type="Proteomes" id="UP000233080"/>
    </source>
</evidence>
<dbReference type="Proteomes" id="UP000233080">
    <property type="component" value="Unassembled WGS sequence"/>
</dbReference>
<evidence type="ECO:0000313" key="2">
    <source>
        <dbReference type="Ensembl" id="ENSCANP00000020321.1"/>
    </source>
</evidence>
<reference evidence="2" key="1">
    <citation type="submission" date="2025-08" db="UniProtKB">
        <authorList>
            <consortium name="Ensembl"/>
        </authorList>
    </citation>
    <scope>IDENTIFICATION</scope>
</reference>
<accession>A0A2K5IV01</accession>